<dbReference type="EMBL" id="NHYE01001119">
    <property type="protein sequence ID" value="PPQ98318.1"/>
    <property type="molecule type" value="Genomic_DNA"/>
</dbReference>
<proteinExistence type="predicted"/>
<evidence type="ECO:0000313" key="2">
    <source>
        <dbReference type="Proteomes" id="UP000284706"/>
    </source>
</evidence>
<gene>
    <name evidence="1" type="ORF">CVT26_013637</name>
</gene>
<dbReference type="OrthoDB" id="3141919at2759"/>
<keyword evidence="2" id="KW-1185">Reference proteome</keyword>
<dbReference type="InParanoid" id="A0A409Y5S3"/>
<sequence>MAEKYPDAPLNQRVCIRVSRRLLAPSTQDSSLTTPSFSLLRHLYLIEGALEDVKFYAGTTVEWIIRVAHHICSPLRPGRVFTHLTENAEYWYDQEKTDNWRQISSQDPLLPGIYEFEADFPICLSRLSQKWSESSRTSSSSKSSAETFRDQVNCRDGPCLISNNPECLVAAHLVPKRLHTDGVKSVAKAFIGDEVASVIHRFHPMAGLHLFSPLAHFFELYEFGFYHVSDNTYVLHDFDPLPLDRHVFGARNSVHQTSFEPIHGYHLSLSSQDAKLLLPPPGLFNWQYLQCVVKRFGTTEYKTFPDIRHYVYPFRTYDDDTDCDFASEVSSILEPPYPAYNFDRTLTKLAERLQTETRAKEIVSWSADVASSTSGGLNEHKDVS</sequence>
<protein>
    <recommendedName>
        <fullName evidence="3">HNH nuclease domain-containing protein</fullName>
    </recommendedName>
</protein>
<name>A0A409Y5S3_9AGAR</name>
<organism evidence="1 2">
    <name type="scientific">Gymnopilus dilepis</name>
    <dbReference type="NCBI Taxonomy" id="231916"/>
    <lineage>
        <taxon>Eukaryota</taxon>
        <taxon>Fungi</taxon>
        <taxon>Dikarya</taxon>
        <taxon>Basidiomycota</taxon>
        <taxon>Agaricomycotina</taxon>
        <taxon>Agaricomycetes</taxon>
        <taxon>Agaricomycetidae</taxon>
        <taxon>Agaricales</taxon>
        <taxon>Agaricineae</taxon>
        <taxon>Hymenogastraceae</taxon>
        <taxon>Gymnopilus</taxon>
    </lineage>
</organism>
<evidence type="ECO:0000313" key="1">
    <source>
        <dbReference type="EMBL" id="PPQ98318.1"/>
    </source>
</evidence>
<accession>A0A409Y5S3</accession>
<dbReference type="AlphaFoldDB" id="A0A409Y5S3"/>
<dbReference type="Proteomes" id="UP000284706">
    <property type="component" value="Unassembled WGS sequence"/>
</dbReference>
<comment type="caution">
    <text evidence="1">The sequence shown here is derived from an EMBL/GenBank/DDBJ whole genome shotgun (WGS) entry which is preliminary data.</text>
</comment>
<evidence type="ECO:0008006" key="3">
    <source>
        <dbReference type="Google" id="ProtNLM"/>
    </source>
</evidence>
<reference evidence="1 2" key="1">
    <citation type="journal article" date="2018" name="Evol. Lett.">
        <title>Horizontal gene cluster transfer increased hallucinogenic mushroom diversity.</title>
        <authorList>
            <person name="Reynolds H.T."/>
            <person name="Vijayakumar V."/>
            <person name="Gluck-Thaler E."/>
            <person name="Korotkin H.B."/>
            <person name="Matheny P.B."/>
            <person name="Slot J.C."/>
        </authorList>
    </citation>
    <scope>NUCLEOTIDE SEQUENCE [LARGE SCALE GENOMIC DNA]</scope>
    <source>
        <strain evidence="1 2">SRW20</strain>
    </source>
</reference>